<reference evidence="1 2" key="1">
    <citation type="journal article" date="2012" name="J. Bacteriol.">
        <title>Genome Sequence of Nitratireductor aquibiodomus Strain RA22.</title>
        <authorList>
            <person name="Singh A."/>
            <person name="Jangir P.K."/>
            <person name="Kumari C."/>
            <person name="Sharma R."/>
        </authorList>
    </citation>
    <scope>NUCLEOTIDE SEQUENCE [LARGE SCALE GENOMIC DNA]</scope>
    <source>
        <strain evidence="1 2">RA22</strain>
    </source>
</reference>
<dbReference type="PATRIC" id="fig|1189611.3.peg.377"/>
<evidence type="ECO:0000313" key="1">
    <source>
        <dbReference type="EMBL" id="EIM77798.1"/>
    </source>
</evidence>
<comment type="caution">
    <text evidence="1">The sequence shown here is derived from an EMBL/GenBank/DDBJ whole genome shotgun (WGS) entry which is preliminary data.</text>
</comment>
<sequence>MLIFWRFFMHRILLPIFTFALITVPANAQSLVQEKLDMERAGFEKDTVMQDITYRDAARLDAYARMRTEAFRQARAGGASVDVALLDEIDQRPERSFEDFDLTGKWQCRTIKTGGLAPLVVYDWFRCQVNDDGAGWVLEKLTGSQRTRGRFFTDGDSRLIYLGSYFVKDDRPLRYGSGRNSDQVAYVFRGKDDGWRMEFPAPERESVLDILEFRRAP</sequence>
<dbReference type="EMBL" id="AJXZ01000003">
    <property type="protein sequence ID" value="EIM77798.1"/>
    <property type="molecule type" value="Genomic_DNA"/>
</dbReference>
<dbReference type="InterPro" id="IPR032609">
    <property type="entry name" value="DUF4893"/>
</dbReference>
<gene>
    <name evidence="1" type="ORF">A33O_01842</name>
</gene>
<proteinExistence type="predicted"/>
<name>I5C7J6_9HYPH</name>
<dbReference type="Pfam" id="PF16233">
    <property type="entry name" value="DUF4893"/>
    <property type="match status" value="1"/>
</dbReference>
<organism evidence="1 2">
    <name type="scientific">Nitratireductor aquibiodomus RA22</name>
    <dbReference type="NCBI Taxonomy" id="1189611"/>
    <lineage>
        <taxon>Bacteria</taxon>
        <taxon>Pseudomonadati</taxon>
        <taxon>Pseudomonadota</taxon>
        <taxon>Alphaproteobacteria</taxon>
        <taxon>Hyphomicrobiales</taxon>
        <taxon>Phyllobacteriaceae</taxon>
        <taxon>Nitratireductor</taxon>
    </lineage>
</organism>
<dbReference type="STRING" id="204799.GCA_001696575_00475"/>
<dbReference type="AlphaFoldDB" id="I5C7J6"/>
<dbReference type="Proteomes" id="UP000004622">
    <property type="component" value="Unassembled WGS sequence"/>
</dbReference>
<protein>
    <recommendedName>
        <fullName evidence="3">DUF4893 domain-containing protein</fullName>
    </recommendedName>
</protein>
<accession>I5C7J6</accession>
<evidence type="ECO:0008006" key="3">
    <source>
        <dbReference type="Google" id="ProtNLM"/>
    </source>
</evidence>
<evidence type="ECO:0000313" key="2">
    <source>
        <dbReference type="Proteomes" id="UP000004622"/>
    </source>
</evidence>